<name>A0A1G6ZPE6_9FLAO</name>
<evidence type="ECO:0000256" key="1">
    <source>
        <dbReference type="ARBA" id="ARBA00022741"/>
    </source>
</evidence>
<protein>
    <recommendedName>
        <fullName evidence="4 5">N5-carboxyaminoimidazole ribonucleotide synthase</fullName>
        <shortName evidence="4 5">N5-CAIR synthase</shortName>
        <ecNumber evidence="4 5">6.3.4.18</ecNumber>
    </recommendedName>
    <alternativeName>
        <fullName evidence="4 5">5-(carboxyamino)imidazole ribonucleotide synthetase</fullName>
    </alternativeName>
</protein>
<reference evidence="7 8" key="1">
    <citation type="submission" date="2016-10" db="EMBL/GenBank/DDBJ databases">
        <authorList>
            <person name="de Groot N.N."/>
        </authorList>
    </citation>
    <scope>NUCLEOTIDE SEQUENCE [LARGE SCALE GENOMIC DNA]</scope>
    <source>
        <strain evidence="7 8">DSM 24015</strain>
    </source>
</reference>
<dbReference type="Pfam" id="PF22660">
    <property type="entry name" value="RS_preATP-grasp-like"/>
    <property type="match status" value="1"/>
</dbReference>
<dbReference type="NCBIfam" id="TIGR01161">
    <property type="entry name" value="purK"/>
    <property type="match status" value="1"/>
</dbReference>
<feature type="binding site" evidence="4">
    <location>
        <position position="99"/>
    </location>
    <ligand>
        <name>ATP</name>
        <dbReference type="ChEBI" id="CHEBI:30616"/>
    </ligand>
</feature>
<dbReference type="Gene3D" id="3.30.1490.20">
    <property type="entry name" value="ATP-grasp fold, A domain"/>
    <property type="match status" value="1"/>
</dbReference>
<dbReference type="Pfam" id="PF17769">
    <property type="entry name" value="PurK_C"/>
    <property type="match status" value="1"/>
</dbReference>
<dbReference type="SUPFAM" id="SSF51246">
    <property type="entry name" value="Rudiment single hybrid motif"/>
    <property type="match status" value="1"/>
</dbReference>
<evidence type="ECO:0000256" key="5">
    <source>
        <dbReference type="RuleBase" id="RU361200"/>
    </source>
</evidence>
<dbReference type="GO" id="GO:0004638">
    <property type="term" value="F:phosphoribosylaminoimidazole carboxylase activity"/>
    <property type="evidence" value="ECO:0007669"/>
    <property type="project" value="InterPro"/>
</dbReference>
<dbReference type="InterPro" id="IPR005875">
    <property type="entry name" value="PurK"/>
</dbReference>
<keyword evidence="8" id="KW-1185">Reference proteome</keyword>
<dbReference type="GO" id="GO:0006189">
    <property type="term" value="P:'de novo' IMP biosynthetic process"/>
    <property type="evidence" value="ECO:0007669"/>
    <property type="project" value="UniProtKB-UniRule"/>
</dbReference>
<dbReference type="Gene3D" id="3.30.470.20">
    <property type="entry name" value="ATP-grasp fold, B domain"/>
    <property type="match status" value="1"/>
</dbReference>
<organism evidence="7 8">
    <name type="scientific">Riemerella columbipharyngis</name>
    <dbReference type="NCBI Taxonomy" id="1071918"/>
    <lineage>
        <taxon>Bacteria</taxon>
        <taxon>Pseudomonadati</taxon>
        <taxon>Bacteroidota</taxon>
        <taxon>Flavobacteriia</taxon>
        <taxon>Flavobacteriales</taxon>
        <taxon>Weeksellaceae</taxon>
        <taxon>Riemerella</taxon>
    </lineage>
</organism>
<comment type="function">
    <text evidence="5">Catalyzes the ATP-dependent conversion of 5-aminoimidazole ribonucleotide (AIR) and HCO(3)- to N5-carboxyaminoimidazole ribonucleotide (N5-CAIR).</text>
</comment>
<evidence type="ECO:0000256" key="3">
    <source>
        <dbReference type="ARBA" id="ARBA00022840"/>
    </source>
</evidence>
<feature type="domain" description="ATP-grasp" evidence="6">
    <location>
        <begin position="103"/>
        <end position="282"/>
    </location>
</feature>
<dbReference type="InterPro" id="IPR040686">
    <property type="entry name" value="PurK_C"/>
</dbReference>
<dbReference type="OrthoDB" id="9804625at2"/>
<gene>
    <name evidence="4 5" type="primary">purK</name>
    <name evidence="7" type="ORF">SAMN05421544_102157</name>
</gene>
<dbReference type="InterPro" id="IPR011054">
    <property type="entry name" value="Rudment_hybrid_motif"/>
</dbReference>
<dbReference type="Proteomes" id="UP000198517">
    <property type="component" value="Unassembled WGS sequence"/>
</dbReference>
<dbReference type="NCBIfam" id="NF004679">
    <property type="entry name" value="PRK06019.1-5"/>
    <property type="match status" value="1"/>
</dbReference>
<dbReference type="InterPro" id="IPR013815">
    <property type="entry name" value="ATP_grasp_subdomain_1"/>
</dbReference>
<feature type="binding site" evidence="4">
    <location>
        <begin position="252"/>
        <end position="253"/>
    </location>
    <ligand>
        <name>ATP</name>
        <dbReference type="ChEBI" id="CHEBI:30616"/>
    </ligand>
</feature>
<dbReference type="GO" id="GO:0046872">
    <property type="term" value="F:metal ion binding"/>
    <property type="evidence" value="ECO:0007669"/>
    <property type="project" value="InterPro"/>
</dbReference>
<comment type="pathway">
    <text evidence="4 5">Purine metabolism; IMP biosynthesis via de novo pathway; 5-amino-1-(5-phospho-D-ribosyl)imidazole-4-carboxylate from 5-amino-1-(5-phospho-D-ribosyl)imidazole (N5-CAIR route): step 1/2.</text>
</comment>
<proteinExistence type="inferred from homology"/>
<comment type="similarity">
    <text evidence="4 5">Belongs to the PurK/PurT family.</text>
</comment>
<dbReference type="AlphaFoldDB" id="A0A1G6ZPE6"/>
<evidence type="ECO:0000313" key="8">
    <source>
        <dbReference type="Proteomes" id="UP000198517"/>
    </source>
</evidence>
<evidence type="ECO:0000256" key="4">
    <source>
        <dbReference type="HAMAP-Rule" id="MF_01928"/>
    </source>
</evidence>
<dbReference type="STRING" id="1071918.SAMN05421544_102157"/>
<feature type="binding site" evidence="4">
    <location>
        <begin position="165"/>
        <end position="168"/>
    </location>
    <ligand>
        <name>ATP</name>
        <dbReference type="ChEBI" id="CHEBI:30616"/>
    </ligand>
</feature>
<dbReference type="Gene3D" id="3.40.50.20">
    <property type="match status" value="1"/>
</dbReference>
<feature type="binding site" evidence="4">
    <location>
        <position position="173"/>
    </location>
    <ligand>
        <name>ATP</name>
        <dbReference type="ChEBI" id="CHEBI:30616"/>
    </ligand>
</feature>
<dbReference type="InterPro" id="IPR054350">
    <property type="entry name" value="PurT/PurK_preATP-grasp"/>
</dbReference>
<dbReference type="EMBL" id="FNAS01000002">
    <property type="protein sequence ID" value="SDE04420.1"/>
    <property type="molecule type" value="Genomic_DNA"/>
</dbReference>
<sequence>MKIGILGGGQLGRMFIQEALKYDDAFYTLDPAEDCPCANISHHTKGDFNDYQSVIDFGKDKEVLTIEIEHINADALEYLEKQGVNVIPKSSVVKMIQQKILQKEFYKKNHIPTPDFQVIQNKSEVDFPLPFVQKLNTGGYDGKGVQIIRTKEDLGNLWDAPSVLETLVDIDKELSIIIAKNQRGEVAAFPVTEMVADPKLNLLDFNICPSELTEEVQKQIAEIAALFIEKVDSAGLFAIELLLDKEGKVWVNETAPRLHNSGHQSQEGNRNSQFEQFYRVLRNLPLANTEATGYSGMLNLVGEQGFSGKVEYEGLEEVLKDSKTFVHLYGKTETKPGRKMGHINVVAHTKKELMDKLIAIKSMVKVKSINEKVK</sequence>
<evidence type="ECO:0000256" key="2">
    <source>
        <dbReference type="ARBA" id="ARBA00022755"/>
    </source>
</evidence>
<comment type="caution">
    <text evidence="4">Lacks conserved residue(s) required for the propagation of feature annotation.</text>
</comment>
<dbReference type="PANTHER" id="PTHR11609">
    <property type="entry name" value="PURINE BIOSYNTHESIS PROTEIN 6/7, PUR6/7"/>
    <property type="match status" value="1"/>
</dbReference>
<dbReference type="PANTHER" id="PTHR11609:SF5">
    <property type="entry name" value="PHOSPHORIBOSYLAMINOIMIDAZOLE CARBOXYLASE"/>
    <property type="match status" value="1"/>
</dbReference>
<dbReference type="InterPro" id="IPR011761">
    <property type="entry name" value="ATP-grasp"/>
</dbReference>
<dbReference type="SUPFAM" id="SSF52440">
    <property type="entry name" value="PreATP-grasp domain"/>
    <property type="match status" value="1"/>
</dbReference>
<evidence type="ECO:0000313" key="7">
    <source>
        <dbReference type="EMBL" id="SDE04420.1"/>
    </source>
</evidence>
<keyword evidence="2 4" id="KW-0658">Purine biosynthesis</keyword>
<dbReference type="GO" id="GO:0005829">
    <property type="term" value="C:cytosol"/>
    <property type="evidence" value="ECO:0007669"/>
    <property type="project" value="TreeGrafter"/>
</dbReference>
<dbReference type="PROSITE" id="PS50975">
    <property type="entry name" value="ATP_GRASP"/>
    <property type="match status" value="1"/>
</dbReference>
<dbReference type="GO" id="GO:0005524">
    <property type="term" value="F:ATP binding"/>
    <property type="evidence" value="ECO:0007669"/>
    <property type="project" value="UniProtKB-UniRule"/>
</dbReference>
<dbReference type="EC" id="6.3.4.18" evidence="4 5"/>
<feature type="binding site" evidence="4">
    <location>
        <position position="134"/>
    </location>
    <ligand>
        <name>ATP</name>
        <dbReference type="ChEBI" id="CHEBI:30616"/>
    </ligand>
</feature>
<dbReference type="UniPathway" id="UPA00074">
    <property type="reaction ID" value="UER00942"/>
</dbReference>
<accession>A0A1G6ZPE6</accession>
<keyword evidence="3 4" id="KW-0067">ATP-binding</keyword>
<dbReference type="InterPro" id="IPR016185">
    <property type="entry name" value="PreATP-grasp_dom_sf"/>
</dbReference>
<evidence type="ECO:0000259" key="6">
    <source>
        <dbReference type="PROSITE" id="PS50975"/>
    </source>
</evidence>
<keyword evidence="4 5" id="KW-0436">Ligase</keyword>
<comment type="subunit">
    <text evidence="4 5">Homodimer.</text>
</comment>
<dbReference type="InterPro" id="IPR003135">
    <property type="entry name" value="ATP-grasp_carboxylate-amine"/>
</dbReference>
<comment type="catalytic activity">
    <reaction evidence="4 5">
        <text>5-amino-1-(5-phospho-beta-D-ribosyl)imidazole + hydrogencarbonate + ATP = 5-carboxyamino-1-(5-phospho-D-ribosyl)imidazole + ADP + phosphate + 2 H(+)</text>
        <dbReference type="Rhea" id="RHEA:19317"/>
        <dbReference type="ChEBI" id="CHEBI:15378"/>
        <dbReference type="ChEBI" id="CHEBI:17544"/>
        <dbReference type="ChEBI" id="CHEBI:30616"/>
        <dbReference type="ChEBI" id="CHEBI:43474"/>
        <dbReference type="ChEBI" id="CHEBI:58730"/>
        <dbReference type="ChEBI" id="CHEBI:137981"/>
        <dbReference type="ChEBI" id="CHEBI:456216"/>
        <dbReference type="EC" id="6.3.4.18"/>
    </reaction>
</comment>
<keyword evidence="1 4" id="KW-0547">Nucleotide-binding</keyword>
<dbReference type="HAMAP" id="MF_01928">
    <property type="entry name" value="PurK"/>
    <property type="match status" value="1"/>
</dbReference>
<dbReference type="RefSeq" id="WP_092735869.1">
    <property type="nucleotide sequence ID" value="NZ_FNAS01000002.1"/>
</dbReference>
<dbReference type="GO" id="GO:0034028">
    <property type="term" value="F:5-(carboxyamino)imidazole ribonucleotide synthase activity"/>
    <property type="evidence" value="ECO:0007669"/>
    <property type="project" value="UniProtKB-UniRule"/>
</dbReference>
<dbReference type="Pfam" id="PF02222">
    <property type="entry name" value="ATP-grasp"/>
    <property type="match status" value="1"/>
</dbReference>
<dbReference type="SUPFAM" id="SSF56059">
    <property type="entry name" value="Glutathione synthetase ATP-binding domain-like"/>
    <property type="match status" value="1"/>
</dbReference>
<comment type="function">
    <text evidence="4">Catalyzes the ATP-dependent conversion of 5-aminoimidazole ribonucleotide (AIR) and HCO(3)(-) to N5-carboxyaminoimidazole ribonucleotide (N5-CAIR).</text>
</comment>